<organism evidence="1 2">
    <name type="scientific">Suillus luteus UH-Slu-Lm8-n1</name>
    <dbReference type="NCBI Taxonomy" id="930992"/>
    <lineage>
        <taxon>Eukaryota</taxon>
        <taxon>Fungi</taxon>
        <taxon>Dikarya</taxon>
        <taxon>Basidiomycota</taxon>
        <taxon>Agaricomycotina</taxon>
        <taxon>Agaricomycetes</taxon>
        <taxon>Agaricomycetidae</taxon>
        <taxon>Boletales</taxon>
        <taxon>Suillineae</taxon>
        <taxon>Suillaceae</taxon>
        <taxon>Suillus</taxon>
    </lineage>
</organism>
<dbReference type="AlphaFoldDB" id="A0A0D0A514"/>
<dbReference type="EMBL" id="KN835972">
    <property type="protein sequence ID" value="KIK33314.1"/>
    <property type="molecule type" value="Genomic_DNA"/>
</dbReference>
<evidence type="ECO:0000313" key="1">
    <source>
        <dbReference type="EMBL" id="KIK33314.1"/>
    </source>
</evidence>
<proteinExistence type="predicted"/>
<dbReference type="InParanoid" id="A0A0D0A514"/>
<gene>
    <name evidence="1" type="ORF">CY34DRAFT_717841</name>
</gene>
<name>A0A0D0A514_9AGAM</name>
<evidence type="ECO:0000313" key="2">
    <source>
        <dbReference type="Proteomes" id="UP000054485"/>
    </source>
</evidence>
<protein>
    <submittedName>
        <fullName evidence="1">Uncharacterized protein</fullName>
    </submittedName>
</protein>
<sequence length="65" mass="7588">MKPSRALLCGLAIRCRVVKHDIKMTACTWFYNTDLYQEYGLMNLENLLFLDANESSRELDARAHH</sequence>
<reference evidence="2" key="2">
    <citation type="submission" date="2015-01" db="EMBL/GenBank/DDBJ databases">
        <title>Evolutionary Origins and Diversification of the Mycorrhizal Mutualists.</title>
        <authorList>
            <consortium name="DOE Joint Genome Institute"/>
            <consortium name="Mycorrhizal Genomics Consortium"/>
            <person name="Kohler A."/>
            <person name="Kuo A."/>
            <person name="Nagy L.G."/>
            <person name="Floudas D."/>
            <person name="Copeland A."/>
            <person name="Barry K.W."/>
            <person name="Cichocki N."/>
            <person name="Veneault-Fourrey C."/>
            <person name="LaButti K."/>
            <person name="Lindquist E.A."/>
            <person name="Lipzen A."/>
            <person name="Lundell T."/>
            <person name="Morin E."/>
            <person name="Murat C."/>
            <person name="Riley R."/>
            <person name="Ohm R."/>
            <person name="Sun H."/>
            <person name="Tunlid A."/>
            <person name="Henrissat B."/>
            <person name="Grigoriev I.V."/>
            <person name="Hibbett D.S."/>
            <person name="Martin F."/>
        </authorList>
    </citation>
    <scope>NUCLEOTIDE SEQUENCE [LARGE SCALE GENOMIC DNA]</scope>
    <source>
        <strain evidence="2">UH-Slu-Lm8-n1</strain>
    </source>
</reference>
<reference evidence="1 2" key="1">
    <citation type="submission" date="2014-04" db="EMBL/GenBank/DDBJ databases">
        <authorList>
            <consortium name="DOE Joint Genome Institute"/>
            <person name="Kuo A."/>
            <person name="Ruytinx J."/>
            <person name="Rineau F."/>
            <person name="Colpaert J."/>
            <person name="Kohler A."/>
            <person name="Nagy L.G."/>
            <person name="Floudas D."/>
            <person name="Copeland A."/>
            <person name="Barry K.W."/>
            <person name="Cichocki N."/>
            <person name="Veneault-Fourrey C."/>
            <person name="LaButti K."/>
            <person name="Lindquist E.A."/>
            <person name="Lipzen A."/>
            <person name="Lundell T."/>
            <person name="Morin E."/>
            <person name="Murat C."/>
            <person name="Sun H."/>
            <person name="Tunlid A."/>
            <person name="Henrissat B."/>
            <person name="Grigoriev I.V."/>
            <person name="Hibbett D.S."/>
            <person name="Martin F."/>
            <person name="Nordberg H.P."/>
            <person name="Cantor M.N."/>
            <person name="Hua S.X."/>
        </authorList>
    </citation>
    <scope>NUCLEOTIDE SEQUENCE [LARGE SCALE GENOMIC DNA]</scope>
    <source>
        <strain evidence="1 2">UH-Slu-Lm8-n1</strain>
    </source>
</reference>
<dbReference type="Proteomes" id="UP000054485">
    <property type="component" value="Unassembled WGS sequence"/>
</dbReference>
<accession>A0A0D0A514</accession>
<dbReference type="HOGENOM" id="CLU_2851259_0_0_1"/>
<keyword evidence="2" id="KW-1185">Reference proteome</keyword>